<evidence type="ECO:0000313" key="3">
    <source>
        <dbReference type="Proteomes" id="UP000780768"/>
    </source>
</evidence>
<evidence type="ECO:0000313" key="2">
    <source>
        <dbReference type="EMBL" id="HJF85033.1"/>
    </source>
</evidence>
<dbReference type="InterPro" id="IPR007813">
    <property type="entry name" value="PilN"/>
</dbReference>
<protein>
    <submittedName>
        <fullName evidence="2">PilN domain-containing protein</fullName>
    </submittedName>
</protein>
<dbReference type="EMBL" id="DYVR01000139">
    <property type="protein sequence ID" value="HJF85033.1"/>
    <property type="molecule type" value="Genomic_DNA"/>
</dbReference>
<accession>A0A921L7T9</accession>
<proteinExistence type="predicted"/>
<sequence>MMKLLLNAGNVKGKIISGLKNVFRKNCRHFILLLAGKNDLYLAEIICIKEQKMYKVMASVHEKKRLDDEFFYQEALYHFCRDRNLSKLPVFISLDKEMVVIKQFDFPKMPLNDVKKAVAWELNDWQKEYSYNYRLEMDGEFCHIRAALVAKKYLNDWRQIINEQNLETAEFFVTDELSAAAKDFIMDIADEEILTDEAERIRLKRVLYCISARQEIVLGDWQLTHLNWRNINILLLVSLIICSSFTAGFYLYDYCQTKEQQQILREQLDLKHDDKIWIEELKEQENTIKNKQEKLKQVYKNDALLYPLLVNLSTRNTDGVKLVSVSVKEKQAQLKGKAVSYEALSDYKARLAEIKFIRNVKVDNTKLNEADNLIDFNIYFDEVRENE</sequence>
<organism evidence="2 3">
    <name type="scientific">Megamonas hypermegale</name>
    <dbReference type="NCBI Taxonomy" id="158847"/>
    <lineage>
        <taxon>Bacteria</taxon>
        <taxon>Bacillati</taxon>
        <taxon>Bacillota</taxon>
        <taxon>Negativicutes</taxon>
        <taxon>Selenomonadales</taxon>
        <taxon>Selenomonadaceae</taxon>
        <taxon>Megamonas</taxon>
    </lineage>
</organism>
<reference evidence="2" key="2">
    <citation type="submission" date="2021-09" db="EMBL/GenBank/DDBJ databases">
        <authorList>
            <person name="Gilroy R."/>
        </authorList>
    </citation>
    <scope>NUCLEOTIDE SEQUENCE</scope>
    <source>
        <strain evidence="2">7318</strain>
    </source>
</reference>
<keyword evidence="1" id="KW-0472">Membrane</keyword>
<dbReference type="AlphaFoldDB" id="A0A921L7T9"/>
<name>A0A921L7T9_9FIRM</name>
<keyword evidence="1" id="KW-0812">Transmembrane</keyword>
<keyword evidence="1" id="KW-1133">Transmembrane helix</keyword>
<feature type="transmembrane region" description="Helical" evidence="1">
    <location>
        <begin position="233"/>
        <end position="252"/>
    </location>
</feature>
<dbReference type="Pfam" id="PF05137">
    <property type="entry name" value="PilN"/>
    <property type="match status" value="1"/>
</dbReference>
<reference evidence="2" key="1">
    <citation type="journal article" date="2021" name="PeerJ">
        <title>Extensive microbial diversity within the chicken gut microbiome revealed by metagenomics and culture.</title>
        <authorList>
            <person name="Gilroy R."/>
            <person name="Ravi A."/>
            <person name="Getino M."/>
            <person name="Pursley I."/>
            <person name="Horton D.L."/>
            <person name="Alikhan N.F."/>
            <person name="Baker D."/>
            <person name="Gharbi K."/>
            <person name="Hall N."/>
            <person name="Watson M."/>
            <person name="Adriaenssens E.M."/>
            <person name="Foster-Nyarko E."/>
            <person name="Jarju S."/>
            <person name="Secka A."/>
            <person name="Antonio M."/>
            <person name="Oren A."/>
            <person name="Chaudhuri R.R."/>
            <person name="La Ragione R."/>
            <person name="Hildebrand F."/>
            <person name="Pallen M.J."/>
        </authorList>
    </citation>
    <scope>NUCLEOTIDE SEQUENCE</scope>
    <source>
        <strain evidence="2">7318</strain>
    </source>
</reference>
<comment type="caution">
    <text evidence="2">The sequence shown here is derived from an EMBL/GenBank/DDBJ whole genome shotgun (WGS) entry which is preliminary data.</text>
</comment>
<dbReference type="Proteomes" id="UP000780768">
    <property type="component" value="Unassembled WGS sequence"/>
</dbReference>
<gene>
    <name evidence="2" type="ORF">K8V65_05170</name>
</gene>
<dbReference type="RefSeq" id="WP_303996122.1">
    <property type="nucleotide sequence ID" value="NZ_DXWG01000004.1"/>
</dbReference>
<evidence type="ECO:0000256" key="1">
    <source>
        <dbReference type="SAM" id="Phobius"/>
    </source>
</evidence>